<keyword evidence="1" id="KW-0812">Transmembrane</keyword>
<feature type="transmembrane region" description="Helical" evidence="1">
    <location>
        <begin position="52"/>
        <end position="72"/>
    </location>
</feature>
<keyword evidence="1" id="KW-1133">Transmembrane helix</keyword>
<evidence type="ECO:0000313" key="3">
    <source>
        <dbReference type="Proteomes" id="UP001596018"/>
    </source>
</evidence>
<dbReference type="EMBL" id="JBHSMM010000007">
    <property type="protein sequence ID" value="MFC5441593.1"/>
    <property type="molecule type" value="Genomic_DNA"/>
</dbReference>
<protein>
    <submittedName>
        <fullName evidence="2">Uncharacterized protein</fullName>
    </submittedName>
</protein>
<organism evidence="2 3">
    <name type="scientific">Rhodanobacter ginsenosidimutans</name>
    <dbReference type="NCBI Taxonomy" id="490571"/>
    <lineage>
        <taxon>Bacteria</taxon>
        <taxon>Pseudomonadati</taxon>
        <taxon>Pseudomonadota</taxon>
        <taxon>Gammaproteobacteria</taxon>
        <taxon>Lysobacterales</taxon>
        <taxon>Rhodanobacteraceae</taxon>
        <taxon>Rhodanobacter</taxon>
    </lineage>
</organism>
<keyword evidence="1" id="KW-0472">Membrane</keyword>
<feature type="transmembrane region" description="Helical" evidence="1">
    <location>
        <begin position="20"/>
        <end position="40"/>
    </location>
</feature>
<reference evidence="3" key="1">
    <citation type="journal article" date="2019" name="Int. J. Syst. Evol. Microbiol.">
        <title>The Global Catalogue of Microorganisms (GCM) 10K type strain sequencing project: providing services to taxonomists for standard genome sequencing and annotation.</title>
        <authorList>
            <consortium name="The Broad Institute Genomics Platform"/>
            <consortium name="The Broad Institute Genome Sequencing Center for Infectious Disease"/>
            <person name="Wu L."/>
            <person name="Ma J."/>
        </authorList>
    </citation>
    <scope>NUCLEOTIDE SEQUENCE [LARGE SCALE GENOMIC DNA]</scope>
    <source>
        <strain evidence="3">KACC 12822</strain>
    </source>
</reference>
<sequence>MSNTRVRRSTDSDLTLGGRAIAAVASCLFSVPLMGLIWLIINNQIAPISDSVLPLSALVAAIVGFAALSFAFPRLAPNVFGWICDTLMRLARWLW</sequence>
<accession>A0ABW0JZG9</accession>
<evidence type="ECO:0000256" key="1">
    <source>
        <dbReference type="SAM" id="Phobius"/>
    </source>
</evidence>
<dbReference type="Proteomes" id="UP001596018">
    <property type="component" value="Unassembled WGS sequence"/>
</dbReference>
<dbReference type="RefSeq" id="WP_377342256.1">
    <property type="nucleotide sequence ID" value="NZ_JALBWS010000007.1"/>
</dbReference>
<evidence type="ECO:0000313" key="2">
    <source>
        <dbReference type="EMBL" id="MFC5441593.1"/>
    </source>
</evidence>
<proteinExistence type="predicted"/>
<comment type="caution">
    <text evidence="2">The sequence shown here is derived from an EMBL/GenBank/DDBJ whole genome shotgun (WGS) entry which is preliminary data.</text>
</comment>
<keyword evidence="3" id="KW-1185">Reference proteome</keyword>
<name>A0ABW0JZG9_9GAMM</name>
<gene>
    <name evidence="2" type="ORF">ACFPK0_16390</name>
</gene>